<proteinExistence type="inferred from homology"/>
<feature type="domain" description="Minor tail T" evidence="1">
    <location>
        <begin position="22"/>
        <end position="100"/>
    </location>
</feature>
<protein>
    <submittedName>
        <fullName evidence="2">Phage minor tail protein</fullName>
    </submittedName>
</protein>
<evidence type="ECO:0000259" key="1">
    <source>
        <dbReference type="Pfam" id="PF06223"/>
    </source>
</evidence>
<dbReference type="Pfam" id="PF06223">
    <property type="entry name" value="Phage_tail_T"/>
    <property type="match status" value="1"/>
</dbReference>
<name>A0AAX2KC79_ECOLX</name>
<organism evidence="2 3">
    <name type="scientific">Escherichia coli</name>
    <dbReference type="NCBI Taxonomy" id="562"/>
    <lineage>
        <taxon>Bacteria</taxon>
        <taxon>Pseudomonadati</taxon>
        <taxon>Pseudomonadota</taxon>
        <taxon>Gammaproteobacteria</taxon>
        <taxon>Enterobacterales</taxon>
        <taxon>Enterobacteriaceae</taxon>
        <taxon>Escherichia</taxon>
    </lineage>
</organism>
<reference evidence="2 3" key="1">
    <citation type="submission" date="2018-06" db="EMBL/GenBank/DDBJ databases">
        <authorList>
            <consortium name="Pathogen Informatics"/>
            <person name="Doyle S."/>
        </authorList>
    </citation>
    <scope>NUCLEOTIDE SEQUENCE [LARGE SCALE GENOMIC DNA]</scope>
    <source>
        <strain evidence="2 3">NCTC8333</strain>
    </source>
</reference>
<dbReference type="AlphaFoldDB" id="A0AAX2KC79"/>
<evidence type="ECO:0000313" key="3">
    <source>
        <dbReference type="Proteomes" id="UP000254718"/>
    </source>
</evidence>
<evidence type="ECO:0000313" key="2">
    <source>
        <dbReference type="EMBL" id="STM24450.1"/>
    </source>
</evidence>
<dbReference type="InterPro" id="IPR009350">
    <property type="entry name" value="Phage_tail_T"/>
</dbReference>
<dbReference type="Proteomes" id="UP000254718">
    <property type="component" value="Unassembled WGS sequence"/>
</dbReference>
<dbReference type="HAMAP" id="MF_04134">
    <property type="entry name" value="GT_LAMBD"/>
    <property type="match status" value="1"/>
</dbReference>
<dbReference type="InterPro" id="IPR043704">
    <property type="entry name" value="Tail_assembly_GT"/>
</dbReference>
<accession>A0AAX2KC79</accession>
<dbReference type="EMBL" id="UGFE01000002">
    <property type="protein sequence ID" value="STM24450.1"/>
    <property type="molecule type" value="Genomic_DNA"/>
</dbReference>
<comment type="caution">
    <text evidence="2">The sequence shown here is derived from an EMBL/GenBank/DDBJ whole genome shotgun (WGS) entry which is preliminary data.</text>
</comment>
<sequence length="145" mass="16036">MPSDWRERWGGLTGAPCLPGMTSTEYADWRHFYRTHYFQDTQLDMHFSGLMYAVLSLFFCDPDMHPSDFSLLVPRHEEEQVERLDEDKMLMQKAAGLAGGVRFGGDGGGDILSSADVADVMVDDAALMRASAGIPGGVRYVPAGW</sequence>
<gene>
    <name evidence="2" type="ORF">NCTC8333_03429</name>
</gene>
<dbReference type="NCBIfam" id="TIGR01715">
    <property type="entry name" value="phage_lam_T"/>
    <property type="match status" value="1"/>
</dbReference>